<dbReference type="AlphaFoldDB" id="A0AAF3EIX0"/>
<keyword evidence="1" id="KW-1185">Reference proteome</keyword>
<name>A0AAF3EIX0_9BILA</name>
<protein>
    <submittedName>
        <fullName evidence="2">Uncharacterized protein</fullName>
    </submittedName>
</protein>
<evidence type="ECO:0000313" key="2">
    <source>
        <dbReference type="WBParaSite" id="MBELARI_LOCUS13953"/>
    </source>
</evidence>
<organism evidence="1 2">
    <name type="scientific">Mesorhabditis belari</name>
    <dbReference type="NCBI Taxonomy" id="2138241"/>
    <lineage>
        <taxon>Eukaryota</taxon>
        <taxon>Metazoa</taxon>
        <taxon>Ecdysozoa</taxon>
        <taxon>Nematoda</taxon>
        <taxon>Chromadorea</taxon>
        <taxon>Rhabditida</taxon>
        <taxon>Rhabditina</taxon>
        <taxon>Rhabditomorpha</taxon>
        <taxon>Rhabditoidea</taxon>
        <taxon>Rhabditidae</taxon>
        <taxon>Mesorhabditinae</taxon>
        <taxon>Mesorhabditis</taxon>
    </lineage>
</organism>
<accession>A0AAF3EIX0</accession>
<sequence length="427" mass="47005">MFHFSKLPSELKRSVLQSDLWAETRELSRANRDLCSHVILQSATLPKRIKEICFSAHTPASFTIYVPYKYLENPCANADQVPRFEMPSKIGPSHTAYITALMRMIHISQRIYIRFDSDETATDPGFLENLRHFFAELGLLSNLRCCQRFECYAHPAVATIILAHLDSLSCVDLCGVHFAYSWLDFQVGLNSFLNGHFPRRSPDQTGVLRGVFDRDDAGLPVGIFGEITAYSYLKDIVRIVGDSSTVDRRSSDSMIALNEADRQRIATLVGSLDAAKCPILPQNTPTGGPRMNAGSAPSGTCSDPDANCYSWAGVDMCWIDLGEPSSKCPPKPAPTAQVTYSRGHVDPLEKGTSCPESSPCFNDGTYDYCYIPNYASDSKYGCPPVPENISSAGYEANYVMPNDEGKCASDETCYVAGGGGAEDRCYY</sequence>
<evidence type="ECO:0000313" key="1">
    <source>
        <dbReference type="Proteomes" id="UP000887575"/>
    </source>
</evidence>
<reference evidence="2" key="1">
    <citation type="submission" date="2024-02" db="UniProtKB">
        <authorList>
            <consortium name="WormBaseParasite"/>
        </authorList>
    </citation>
    <scope>IDENTIFICATION</scope>
</reference>
<dbReference type="WBParaSite" id="MBELARI_LOCUS13953">
    <property type="protein sequence ID" value="MBELARI_LOCUS13953"/>
    <property type="gene ID" value="MBELARI_LOCUS13953"/>
</dbReference>
<dbReference type="Proteomes" id="UP000887575">
    <property type="component" value="Unassembled WGS sequence"/>
</dbReference>
<proteinExistence type="predicted"/>